<evidence type="ECO:0000313" key="3">
    <source>
        <dbReference type="EMBL" id="TET29183.1"/>
    </source>
</evidence>
<dbReference type="InterPro" id="IPR048350">
    <property type="entry name" value="S-Me-THD-like_C"/>
</dbReference>
<dbReference type="InterPro" id="IPR024071">
    <property type="entry name" value="S-Me-THD_C_sf"/>
</dbReference>
<dbReference type="InterPro" id="IPR010318">
    <property type="entry name" value="S-Me-THD_N"/>
</dbReference>
<evidence type="ECO:0000259" key="2">
    <source>
        <dbReference type="Pfam" id="PF20906"/>
    </source>
</evidence>
<accession>A0A523TFT7</accession>
<feature type="domain" description="S-Me-THD-like C-terminal" evidence="2">
    <location>
        <begin position="182"/>
        <end position="368"/>
    </location>
</feature>
<dbReference type="Pfam" id="PF20906">
    <property type="entry name" value="S-Me-THD_C"/>
    <property type="match status" value="1"/>
</dbReference>
<feature type="domain" description="S-Me-THD N-terminal" evidence="1">
    <location>
        <begin position="8"/>
        <end position="176"/>
    </location>
</feature>
<dbReference type="Gene3D" id="3.40.1610.10">
    <property type="entry name" value="CV3147-like domain"/>
    <property type="match status" value="1"/>
</dbReference>
<dbReference type="Proteomes" id="UP000316517">
    <property type="component" value="Unassembled WGS sequence"/>
</dbReference>
<proteinExistence type="predicted"/>
<dbReference type="Pfam" id="PF06032">
    <property type="entry name" value="S-Me-THD_N"/>
    <property type="match status" value="1"/>
</dbReference>
<comment type="caution">
    <text evidence="3">The sequence shown here is derived from an EMBL/GenBank/DDBJ whole genome shotgun (WGS) entry which is preliminary data.</text>
</comment>
<reference evidence="3 4" key="1">
    <citation type="submission" date="2019-03" db="EMBL/GenBank/DDBJ databases">
        <title>Metabolic potential of uncultured bacteria and archaea associated with petroleum seepage in deep-sea sediments.</title>
        <authorList>
            <person name="Dong X."/>
            <person name="Hubert C."/>
        </authorList>
    </citation>
    <scope>NUCLEOTIDE SEQUENCE [LARGE SCALE GENOMIC DNA]</scope>
    <source>
        <strain evidence="3">E44_bin3</strain>
    </source>
</reference>
<dbReference type="EMBL" id="SOJT01000093">
    <property type="protein sequence ID" value="TET29183.1"/>
    <property type="molecule type" value="Genomic_DNA"/>
</dbReference>
<evidence type="ECO:0000313" key="4">
    <source>
        <dbReference type="Proteomes" id="UP000316517"/>
    </source>
</evidence>
<dbReference type="AlphaFoldDB" id="A0A523TFT7"/>
<protein>
    <submittedName>
        <fullName evidence="3">DUF917 domain-containing protein</fullName>
    </submittedName>
</protein>
<dbReference type="SUPFAM" id="SSF160991">
    <property type="entry name" value="CV3147-like"/>
    <property type="match status" value="1"/>
</dbReference>
<name>A0A523TFT7_UNCAE</name>
<dbReference type="InterPro" id="IPR027479">
    <property type="entry name" value="S-Me-THD_N_sf"/>
</dbReference>
<organism evidence="3 4">
    <name type="scientific">Aerophobetes bacterium</name>
    <dbReference type="NCBI Taxonomy" id="2030807"/>
    <lineage>
        <taxon>Bacteria</taxon>
        <taxon>Candidatus Aerophobota</taxon>
    </lineage>
</organism>
<gene>
    <name evidence="3" type="ORF">E3J68_02150</name>
</gene>
<evidence type="ECO:0000259" key="1">
    <source>
        <dbReference type="Pfam" id="PF06032"/>
    </source>
</evidence>
<dbReference type="Gene3D" id="2.40.390.10">
    <property type="entry name" value="CV3147-like"/>
    <property type="match status" value="1"/>
</dbReference>
<sequence length="377" mass="41442">MVKIQNEQDIHDFVRGCTLMGTGGGGDPKDGIDWLRTALDEDLTLSFTPHEEVKDDAWTVCPFLMGSIAPRTEEAKQRMQALGLTKESVKSIQAEAVRLLESYTKAEIQAIVPIELGGSNTPGAVVAAARLRVPIVDGDYTGRAIPEIPQTTPYLNGLSLWPIASIDKYGNKAIITESTGYEMAERMGKFLAAASFGLAGQAGFLLKGKDMKRALIPKTLSKCLEIGRLIRTSRAAGRNPVEETVKQLNGWLLFEGHISNKEWEDKEGYYWGTHTLSGIGRFAGQEFKIWFKNENHISWLNGEPYVTSPDMIIVVDRESGEPFANSHIAEGHSVAVIGLRAVEQFRSPKGLDILGPPHFGFDIEYQPIETVAKRGEG</sequence>